<dbReference type="EMBL" id="JBDJPC010000001">
    <property type="protein sequence ID" value="KAL1517477.1"/>
    <property type="molecule type" value="Genomic_DNA"/>
</dbReference>
<evidence type="ECO:0000313" key="2">
    <source>
        <dbReference type="EMBL" id="KAL1517477.1"/>
    </source>
</evidence>
<feature type="region of interest" description="Disordered" evidence="1">
    <location>
        <begin position="39"/>
        <end position="68"/>
    </location>
</feature>
<proteinExistence type="predicted"/>
<keyword evidence="3" id="KW-1185">Reference proteome</keyword>
<accession>A0ABD1FE02</accession>
<protein>
    <submittedName>
        <fullName evidence="2">Uncharacterized protein</fullName>
    </submittedName>
</protein>
<dbReference type="Proteomes" id="UP001566132">
    <property type="component" value="Unassembled WGS sequence"/>
</dbReference>
<name>A0ABD1FE02_HYPHA</name>
<sequence length="448" mass="50699">MGNKLICKKSSDTVDGHHAKESKRFDRFIQRLHLRPTAWKSESHLNKKDSNSTKSPKSSNKNGESIFYTKPLSKSSDWTEVDLQVPQNDDPIHLPNPKLNLIFDNNKGTPTPPPRKQTKGTLKEKVNKIASKGLQAFHSDKNKVTPSEMPVEEPLMIKKKINYKCPICESDEKNHNRDHHHPNMKKTNKRLKNLSVISLPNYSDLKLSLAQEQDSSKPLTLSRLSLQNPNSKKLDSSQSIGKLDRYITRCRSFGSILPQQLKKLRTVQKNKPEDITSDDSFGPLEDWDVGLIEHYNPKEASLPRPKRTQKDILDGIEGLIVKNDDIENVRTPQRPVRRSESLVKKVNKAEVAKAPEDICLTPPPSPIRGETVDETKRESVSEHSSLMRILQEFSIKDKQEKANGKEMESNTSSLTPSLVEFERTLASGVVEEFLNAEKNHTRAVCSGT</sequence>
<comment type="caution">
    <text evidence="2">The sequence shown here is derived from an EMBL/GenBank/DDBJ whole genome shotgun (WGS) entry which is preliminary data.</text>
</comment>
<gene>
    <name evidence="2" type="ORF">ABEB36_001239</name>
</gene>
<dbReference type="AlphaFoldDB" id="A0ABD1FE02"/>
<feature type="region of interest" description="Disordered" evidence="1">
    <location>
        <begin position="1"/>
        <end position="20"/>
    </location>
</feature>
<feature type="region of interest" description="Disordered" evidence="1">
    <location>
        <begin position="212"/>
        <end position="237"/>
    </location>
</feature>
<evidence type="ECO:0000256" key="1">
    <source>
        <dbReference type="SAM" id="MobiDB-lite"/>
    </source>
</evidence>
<feature type="compositionally biased region" description="Low complexity" evidence="1">
    <location>
        <begin position="52"/>
        <end position="62"/>
    </location>
</feature>
<feature type="compositionally biased region" description="Basic and acidic residues" evidence="1">
    <location>
        <begin position="9"/>
        <end position="20"/>
    </location>
</feature>
<reference evidence="2 3" key="1">
    <citation type="submission" date="2024-05" db="EMBL/GenBank/DDBJ databases">
        <title>Genetic variation in Jamaican populations of the coffee berry borer (Hypothenemus hampei).</title>
        <authorList>
            <person name="Errbii M."/>
            <person name="Myrie A."/>
        </authorList>
    </citation>
    <scope>NUCLEOTIDE SEQUENCE [LARGE SCALE GENOMIC DNA]</scope>
    <source>
        <strain evidence="2">JA-Hopewell-2020-01-JO</strain>
        <tissue evidence="2">Whole body</tissue>
    </source>
</reference>
<evidence type="ECO:0000313" key="3">
    <source>
        <dbReference type="Proteomes" id="UP001566132"/>
    </source>
</evidence>
<feature type="compositionally biased region" description="Basic and acidic residues" evidence="1">
    <location>
        <begin position="41"/>
        <end position="51"/>
    </location>
</feature>
<organism evidence="2 3">
    <name type="scientific">Hypothenemus hampei</name>
    <name type="common">Coffee berry borer</name>
    <dbReference type="NCBI Taxonomy" id="57062"/>
    <lineage>
        <taxon>Eukaryota</taxon>
        <taxon>Metazoa</taxon>
        <taxon>Ecdysozoa</taxon>
        <taxon>Arthropoda</taxon>
        <taxon>Hexapoda</taxon>
        <taxon>Insecta</taxon>
        <taxon>Pterygota</taxon>
        <taxon>Neoptera</taxon>
        <taxon>Endopterygota</taxon>
        <taxon>Coleoptera</taxon>
        <taxon>Polyphaga</taxon>
        <taxon>Cucujiformia</taxon>
        <taxon>Curculionidae</taxon>
        <taxon>Scolytinae</taxon>
        <taxon>Hypothenemus</taxon>
    </lineage>
</organism>